<organism evidence="1 2">
    <name type="scientific">Microbacterium caowuchunii</name>
    <dbReference type="NCBI Taxonomy" id="2614638"/>
    <lineage>
        <taxon>Bacteria</taxon>
        <taxon>Bacillati</taxon>
        <taxon>Actinomycetota</taxon>
        <taxon>Actinomycetes</taxon>
        <taxon>Micrococcales</taxon>
        <taxon>Microbacteriaceae</taxon>
        <taxon>Microbacterium</taxon>
    </lineage>
</organism>
<name>A0A5N0TLN5_9MICO</name>
<reference evidence="2" key="1">
    <citation type="submission" date="2019-09" db="EMBL/GenBank/DDBJ databases">
        <title>Mumia zhuanghuii sp. nov. isolated from the intestinal contents of plateau pika (Ochotona curzoniae) in the Qinghai-Tibet plateau of China.</title>
        <authorList>
            <person name="Tian Z."/>
        </authorList>
    </citation>
    <scope>NUCLEOTIDE SEQUENCE [LARGE SCALE GENOMIC DNA]</scope>
    <source>
        <strain evidence="2">L-033</strain>
    </source>
</reference>
<dbReference type="Proteomes" id="UP000326838">
    <property type="component" value="Unassembled WGS sequence"/>
</dbReference>
<gene>
    <name evidence="1" type="ORF">F6B40_04080</name>
</gene>
<comment type="caution">
    <text evidence="1">The sequence shown here is derived from an EMBL/GenBank/DDBJ whole genome shotgun (WGS) entry which is preliminary data.</text>
</comment>
<sequence>MVRTEVLVNGESFPLAQGQDLDQLRHQFEEAARDGARFVDFVVVGNRSTSVLVSPRTEVVISTSAVQFDPRDTGDDDSPYGGFFDL</sequence>
<proteinExistence type="predicted"/>
<keyword evidence="2" id="KW-1185">Reference proteome</keyword>
<protein>
    <submittedName>
        <fullName evidence="1">Uncharacterized protein</fullName>
    </submittedName>
</protein>
<accession>A0A5N0TLN5</accession>
<evidence type="ECO:0000313" key="2">
    <source>
        <dbReference type="Proteomes" id="UP000326838"/>
    </source>
</evidence>
<dbReference type="AlphaFoldDB" id="A0A5N0TLN5"/>
<evidence type="ECO:0000313" key="1">
    <source>
        <dbReference type="EMBL" id="KAA9135254.1"/>
    </source>
</evidence>
<dbReference type="EMBL" id="VYUY01000006">
    <property type="protein sequence ID" value="KAA9135254.1"/>
    <property type="molecule type" value="Genomic_DNA"/>
</dbReference>